<evidence type="ECO:0000256" key="1">
    <source>
        <dbReference type="ARBA" id="ARBA00004370"/>
    </source>
</evidence>
<dbReference type="InterPro" id="IPR013151">
    <property type="entry name" value="Immunoglobulin_dom"/>
</dbReference>
<dbReference type="CDD" id="cd00096">
    <property type="entry name" value="Ig"/>
    <property type="match status" value="1"/>
</dbReference>
<dbReference type="Pfam" id="PF00047">
    <property type="entry name" value="ig"/>
    <property type="match status" value="1"/>
</dbReference>
<organism evidence="9 10">
    <name type="scientific">Scyliorhinus torazame</name>
    <name type="common">Cloudy catshark</name>
    <name type="synonym">Catulus torazame</name>
    <dbReference type="NCBI Taxonomy" id="75743"/>
    <lineage>
        <taxon>Eukaryota</taxon>
        <taxon>Metazoa</taxon>
        <taxon>Chordata</taxon>
        <taxon>Craniata</taxon>
        <taxon>Vertebrata</taxon>
        <taxon>Chondrichthyes</taxon>
        <taxon>Elasmobranchii</taxon>
        <taxon>Galeomorphii</taxon>
        <taxon>Galeoidea</taxon>
        <taxon>Carcharhiniformes</taxon>
        <taxon>Scyliorhinidae</taxon>
        <taxon>Scyliorhinus</taxon>
    </lineage>
</organism>
<dbReference type="InterPro" id="IPR013783">
    <property type="entry name" value="Ig-like_fold"/>
</dbReference>
<feature type="domain" description="Ig-like" evidence="8">
    <location>
        <begin position="135"/>
        <end position="214"/>
    </location>
</feature>
<sequence length="266" mass="29625">MVNITSFTPVFHLFTVCGAVTLASHNTTTEVTAGEQVLFHVNTQGEASYDVTFFSKGPNTILAVWTINNNVSSVNLHSLYEGRLQWNMDGSVVLRNIQINDSGIYEIEINYYGQELKNSDKVGFELLVFEPVSQPDVKIFGDCTTPNITLSCSVSNGTNVTFHWRKESLSRTTDDAFNGTQLVINHGNEEEQHVYWCIAENPVSDAKSDPVRLELCNGNNGEKFENKMLQQLLAIFLCFVPFVFTQMSCCVSLSVAICQLWLSALA</sequence>
<keyword evidence="4" id="KW-0325">Glycoprotein</keyword>
<comment type="subcellular location">
    <subcellularLocation>
        <location evidence="1">Membrane</location>
    </subcellularLocation>
</comment>
<keyword evidence="6" id="KW-0812">Transmembrane</keyword>
<keyword evidence="5" id="KW-0393">Immunoglobulin domain</keyword>
<keyword evidence="10" id="KW-1185">Reference proteome</keyword>
<comment type="caution">
    <text evidence="9">The sequence shown here is derived from an EMBL/GenBank/DDBJ whole genome shotgun (WGS) entry which is preliminary data.</text>
</comment>
<dbReference type="SMART" id="SM00409">
    <property type="entry name" value="IG"/>
    <property type="match status" value="2"/>
</dbReference>
<dbReference type="SUPFAM" id="SSF48726">
    <property type="entry name" value="Immunoglobulin"/>
    <property type="match status" value="2"/>
</dbReference>
<feature type="transmembrane region" description="Helical" evidence="6">
    <location>
        <begin position="232"/>
        <end position="262"/>
    </location>
</feature>
<dbReference type="InterPro" id="IPR015631">
    <property type="entry name" value="CD2/SLAM_rcpt"/>
</dbReference>
<evidence type="ECO:0000256" key="3">
    <source>
        <dbReference type="ARBA" id="ARBA00023136"/>
    </source>
</evidence>
<feature type="signal peptide" evidence="7">
    <location>
        <begin position="1"/>
        <end position="23"/>
    </location>
</feature>
<keyword evidence="3 6" id="KW-0472">Membrane</keyword>
<dbReference type="AlphaFoldDB" id="A0A401QCX5"/>
<dbReference type="STRING" id="75743.A0A401QCX5"/>
<name>A0A401QCX5_SCYTO</name>
<proteinExistence type="predicted"/>
<evidence type="ECO:0000256" key="2">
    <source>
        <dbReference type="ARBA" id="ARBA00022729"/>
    </source>
</evidence>
<feature type="chain" id="PRO_5019351121" description="Ig-like domain-containing protein" evidence="7">
    <location>
        <begin position="24"/>
        <end position="266"/>
    </location>
</feature>
<evidence type="ECO:0000313" key="10">
    <source>
        <dbReference type="Proteomes" id="UP000288216"/>
    </source>
</evidence>
<keyword evidence="2 7" id="KW-0732">Signal</keyword>
<dbReference type="Proteomes" id="UP000288216">
    <property type="component" value="Unassembled WGS sequence"/>
</dbReference>
<evidence type="ECO:0000256" key="7">
    <source>
        <dbReference type="SAM" id="SignalP"/>
    </source>
</evidence>
<dbReference type="InterPro" id="IPR036179">
    <property type="entry name" value="Ig-like_dom_sf"/>
</dbReference>
<accession>A0A401QCX5</accession>
<dbReference type="InterPro" id="IPR007110">
    <property type="entry name" value="Ig-like_dom"/>
</dbReference>
<evidence type="ECO:0000256" key="4">
    <source>
        <dbReference type="ARBA" id="ARBA00023180"/>
    </source>
</evidence>
<dbReference type="PANTHER" id="PTHR12080:SF48">
    <property type="entry name" value="IMMUNOGLOBULIN SUBTYPE DOMAIN-CONTAINING PROTEIN"/>
    <property type="match status" value="1"/>
</dbReference>
<dbReference type="EMBL" id="BFAA01033141">
    <property type="protein sequence ID" value="GCB83192.1"/>
    <property type="molecule type" value="Genomic_DNA"/>
</dbReference>
<evidence type="ECO:0000256" key="5">
    <source>
        <dbReference type="ARBA" id="ARBA00023319"/>
    </source>
</evidence>
<dbReference type="PROSITE" id="PS50835">
    <property type="entry name" value="IG_LIKE"/>
    <property type="match status" value="1"/>
</dbReference>
<dbReference type="GO" id="GO:0016020">
    <property type="term" value="C:membrane"/>
    <property type="evidence" value="ECO:0007669"/>
    <property type="project" value="UniProtKB-SubCell"/>
</dbReference>
<dbReference type="OrthoDB" id="8963224at2759"/>
<reference evidence="9 10" key="1">
    <citation type="journal article" date="2018" name="Nat. Ecol. Evol.">
        <title>Shark genomes provide insights into elasmobranch evolution and the origin of vertebrates.</title>
        <authorList>
            <person name="Hara Y"/>
            <person name="Yamaguchi K"/>
            <person name="Onimaru K"/>
            <person name="Kadota M"/>
            <person name="Koyanagi M"/>
            <person name="Keeley SD"/>
            <person name="Tatsumi K"/>
            <person name="Tanaka K"/>
            <person name="Motone F"/>
            <person name="Kageyama Y"/>
            <person name="Nozu R"/>
            <person name="Adachi N"/>
            <person name="Nishimura O"/>
            <person name="Nakagawa R"/>
            <person name="Tanegashima C"/>
            <person name="Kiyatake I"/>
            <person name="Matsumoto R"/>
            <person name="Murakumo K"/>
            <person name="Nishida K"/>
            <person name="Terakita A"/>
            <person name="Kuratani S"/>
            <person name="Sato K"/>
            <person name="Hyodo S Kuraku.S."/>
        </authorList>
    </citation>
    <scope>NUCLEOTIDE SEQUENCE [LARGE SCALE GENOMIC DNA]</scope>
</reference>
<dbReference type="InterPro" id="IPR003599">
    <property type="entry name" value="Ig_sub"/>
</dbReference>
<dbReference type="OMA" id="EIEINYY"/>
<evidence type="ECO:0000256" key="6">
    <source>
        <dbReference type="SAM" id="Phobius"/>
    </source>
</evidence>
<evidence type="ECO:0000259" key="8">
    <source>
        <dbReference type="PROSITE" id="PS50835"/>
    </source>
</evidence>
<protein>
    <recommendedName>
        <fullName evidence="8">Ig-like domain-containing protein</fullName>
    </recommendedName>
</protein>
<keyword evidence="6" id="KW-1133">Transmembrane helix</keyword>
<dbReference type="PANTHER" id="PTHR12080">
    <property type="entry name" value="SIGNALING LYMPHOCYTIC ACTIVATION MOLECULE"/>
    <property type="match status" value="1"/>
</dbReference>
<dbReference type="Gene3D" id="2.60.40.10">
    <property type="entry name" value="Immunoglobulins"/>
    <property type="match status" value="2"/>
</dbReference>
<evidence type="ECO:0000313" key="9">
    <source>
        <dbReference type="EMBL" id="GCB83192.1"/>
    </source>
</evidence>
<gene>
    <name evidence="9" type="ORF">scyTo_0023735</name>
</gene>